<reference evidence="3 4" key="1">
    <citation type="submission" date="2017-03" db="EMBL/GenBank/DDBJ databases">
        <title>Draft genome sequence of Streptomyces scabrisporus NF3, endophyte isolated from Amphipterygium adstringens.</title>
        <authorList>
            <person name="Vazquez M."/>
            <person name="Ceapa C.D."/>
            <person name="Rodriguez Luna D."/>
            <person name="Sanchez Esquivel S."/>
        </authorList>
    </citation>
    <scope>NUCLEOTIDE SEQUENCE [LARGE SCALE GENOMIC DNA]</scope>
    <source>
        <strain evidence="3 4">NF3</strain>
    </source>
</reference>
<evidence type="ECO:0000256" key="1">
    <source>
        <dbReference type="ARBA" id="ARBA00009570"/>
    </source>
</evidence>
<dbReference type="RefSeq" id="WP_078973894.1">
    <property type="nucleotide sequence ID" value="NZ_MWQN01000001.1"/>
</dbReference>
<evidence type="ECO:0000256" key="2">
    <source>
        <dbReference type="ARBA" id="ARBA00023002"/>
    </source>
</evidence>
<dbReference type="Pfam" id="PF00866">
    <property type="entry name" value="Ring_hydroxyl_B"/>
    <property type="match status" value="1"/>
</dbReference>
<comment type="similarity">
    <text evidence="1">Belongs to the bacterial ring-hydroxylating dioxygenase beta subunit family.</text>
</comment>
<keyword evidence="2" id="KW-0560">Oxidoreductase</keyword>
<dbReference type="eggNOG" id="COG5517">
    <property type="taxonomic scope" value="Bacteria"/>
</dbReference>
<dbReference type="GO" id="GO:0016491">
    <property type="term" value="F:oxidoreductase activity"/>
    <property type="evidence" value="ECO:0007669"/>
    <property type="project" value="UniProtKB-KW"/>
</dbReference>
<evidence type="ECO:0000313" key="3">
    <source>
        <dbReference type="EMBL" id="OPC79630.1"/>
    </source>
</evidence>
<sequence>MSEQHVFEHEVVQQRTAPTSGTRTYDPALMERVRAFYADWAACLDEDRYRDWLGFFHKDAEYSVTDRENADTGLYLTKERGIVALQVRAAYLSGYWRMQRKPRVHLIGNLRVFVESDGTLNVKASAVLVRTGLDGHSEVHAAGTYDDLLAGKGEGFEILRHAVVLDADVQPYDMTDIV</sequence>
<dbReference type="EMBL" id="MWQN01000001">
    <property type="protein sequence ID" value="OPC79630.1"/>
    <property type="molecule type" value="Genomic_DNA"/>
</dbReference>
<dbReference type="Gene3D" id="3.10.450.50">
    <property type="match status" value="1"/>
</dbReference>
<protein>
    <recommendedName>
        <fullName evidence="5">SnoaL-like domain-containing protein</fullName>
    </recommendedName>
</protein>
<dbReference type="OrthoDB" id="9130903at2"/>
<evidence type="ECO:0000313" key="4">
    <source>
        <dbReference type="Proteomes" id="UP000190037"/>
    </source>
</evidence>
<gene>
    <name evidence="3" type="ORF">B4N89_00530</name>
</gene>
<dbReference type="SUPFAM" id="SSF54427">
    <property type="entry name" value="NTF2-like"/>
    <property type="match status" value="1"/>
</dbReference>
<dbReference type="Proteomes" id="UP000190037">
    <property type="component" value="Unassembled WGS sequence"/>
</dbReference>
<dbReference type="STRING" id="159449.B4N89_00530"/>
<dbReference type="InterPro" id="IPR032710">
    <property type="entry name" value="NTF2-like_dom_sf"/>
</dbReference>
<accession>A0A1T3NSG8</accession>
<keyword evidence="4" id="KW-1185">Reference proteome</keyword>
<dbReference type="AlphaFoldDB" id="A0A1T3NSG8"/>
<comment type="caution">
    <text evidence="3">The sequence shown here is derived from an EMBL/GenBank/DDBJ whole genome shotgun (WGS) entry which is preliminary data.</text>
</comment>
<proteinExistence type="inferred from homology"/>
<organism evidence="3 4">
    <name type="scientific">Embleya scabrispora</name>
    <dbReference type="NCBI Taxonomy" id="159449"/>
    <lineage>
        <taxon>Bacteria</taxon>
        <taxon>Bacillati</taxon>
        <taxon>Actinomycetota</taxon>
        <taxon>Actinomycetes</taxon>
        <taxon>Kitasatosporales</taxon>
        <taxon>Streptomycetaceae</taxon>
        <taxon>Embleya</taxon>
    </lineage>
</organism>
<dbReference type="InterPro" id="IPR000391">
    <property type="entry name" value="Rng_hydr_dOase-bsu"/>
</dbReference>
<evidence type="ECO:0008006" key="5">
    <source>
        <dbReference type="Google" id="ProtNLM"/>
    </source>
</evidence>
<name>A0A1T3NSG8_9ACTN</name>